<gene>
    <name evidence="1" type="ORF">METZ01_LOCUS95574</name>
</gene>
<dbReference type="AlphaFoldDB" id="A0A381VQX4"/>
<reference evidence="1" key="1">
    <citation type="submission" date="2018-05" db="EMBL/GenBank/DDBJ databases">
        <authorList>
            <person name="Lanie J.A."/>
            <person name="Ng W.-L."/>
            <person name="Kazmierczak K.M."/>
            <person name="Andrzejewski T.M."/>
            <person name="Davidsen T.M."/>
            <person name="Wayne K.J."/>
            <person name="Tettelin H."/>
            <person name="Glass J.I."/>
            <person name="Rusch D."/>
            <person name="Podicherti R."/>
            <person name="Tsui H.-C.T."/>
            <person name="Winkler M.E."/>
        </authorList>
    </citation>
    <scope>NUCLEOTIDE SEQUENCE</scope>
</reference>
<name>A0A381VQX4_9ZZZZ</name>
<accession>A0A381VQX4</accession>
<evidence type="ECO:0000313" key="1">
    <source>
        <dbReference type="EMBL" id="SVA42720.1"/>
    </source>
</evidence>
<organism evidence="1">
    <name type="scientific">marine metagenome</name>
    <dbReference type="NCBI Taxonomy" id="408172"/>
    <lineage>
        <taxon>unclassified sequences</taxon>
        <taxon>metagenomes</taxon>
        <taxon>ecological metagenomes</taxon>
    </lineage>
</organism>
<proteinExistence type="predicted"/>
<dbReference type="EMBL" id="UINC01009529">
    <property type="protein sequence ID" value="SVA42720.1"/>
    <property type="molecule type" value="Genomic_DNA"/>
</dbReference>
<protein>
    <submittedName>
        <fullName evidence="1">Uncharacterized protein</fullName>
    </submittedName>
</protein>
<feature type="non-terminal residue" evidence="1">
    <location>
        <position position="1"/>
    </location>
</feature>
<sequence>INFSKKIAKLKKIGSNILNHTSTEINYFL</sequence>